<dbReference type="SUPFAM" id="SSF46565">
    <property type="entry name" value="Chaperone J-domain"/>
    <property type="match status" value="1"/>
</dbReference>
<keyword evidence="3 8" id="KW-0863">Zinc-finger</keyword>
<dbReference type="PROSITE" id="PS50076">
    <property type="entry name" value="DNAJ_2"/>
    <property type="match status" value="1"/>
</dbReference>
<organism evidence="12 13">
    <name type="scientific">Dermatophagoides pteronyssinus</name>
    <name type="common">European house dust mite</name>
    <dbReference type="NCBI Taxonomy" id="6956"/>
    <lineage>
        <taxon>Eukaryota</taxon>
        <taxon>Metazoa</taxon>
        <taxon>Ecdysozoa</taxon>
        <taxon>Arthropoda</taxon>
        <taxon>Chelicerata</taxon>
        <taxon>Arachnida</taxon>
        <taxon>Acari</taxon>
        <taxon>Acariformes</taxon>
        <taxon>Sarcoptiformes</taxon>
        <taxon>Astigmata</taxon>
        <taxon>Psoroptidia</taxon>
        <taxon>Analgoidea</taxon>
        <taxon>Pyroglyphidae</taxon>
        <taxon>Dermatophagoidinae</taxon>
        <taxon>Dermatophagoides</taxon>
    </lineage>
</organism>
<reference evidence="12 13" key="1">
    <citation type="journal article" date="2018" name="J. Allergy Clin. Immunol.">
        <title>High-quality assembly of Dermatophagoides pteronyssinus genome and transcriptome reveals a wide range of novel allergens.</title>
        <authorList>
            <person name="Liu X.Y."/>
            <person name="Yang K.Y."/>
            <person name="Wang M.Q."/>
            <person name="Kwok J.S."/>
            <person name="Zeng X."/>
            <person name="Yang Z."/>
            <person name="Xiao X.J."/>
            <person name="Lau C.P."/>
            <person name="Li Y."/>
            <person name="Huang Z.M."/>
            <person name="Ba J.G."/>
            <person name="Yim A.K."/>
            <person name="Ouyang C.Y."/>
            <person name="Ngai S.M."/>
            <person name="Chan T.F."/>
            <person name="Leung E.L."/>
            <person name="Liu L."/>
            <person name="Liu Z.G."/>
            <person name="Tsui S.K."/>
        </authorList>
    </citation>
    <scope>NUCLEOTIDE SEQUENCE [LARGE SCALE GENOMIC DNA]</scope>
    <source>
        <strain evidence="12">Derp</strain>
    </source>
</reference>
<dbReference type="Pfam" id="PF01556">
    <property type="entry name" value="DnaJ_C"/>
    <property type="match status" value="1"/>
</dbReference>
<dbReference type="InterPro" id="IPR012724">
    <property type="entry name" value="DnaJ"/>
</dbReference>
<dbReference type="Gene3D" id="2.10.230.10">
    <property type="entry name" value="Heat shock protein DnaJ, cysteine-rich domain"/>
    <property type="match status" value="1"/>
</dbReference>
<evidence type="ECO:0000259" key="11">
    <source>
        <dbReference type="PROSITE" id="PS51188"/>
    </source>
</evidence>
<feature type="region of interest" description="Disordered" evidence="9">
    <location>
        <begin position="478"/>
        <end position="521"/>
    </location>
</feature>
<evidence type="ECO:0000256" key="8">
    <source>
        <dbReference type="PROSITE-ProRule" id="PRU00546"/>
    </source>
</evidence>
<dbReference type="InterPro" id="IPR012948">
    <property type="entry name" value="AARP2CN"/>
</dbReference>
<dbReference type="Proteomes" id="UP000887458">
    <property type="component" value="Unassembled WGS sequence"/>
</dbReference>
<evidence type="ECO:0000313" key="13">
    <source>
        <dbReference type="Proteomes" id="UP000887458"/>
    </source>
</evidence>
<dbReference type="Pfam" id="PF04950">
    <property type="entry name" value="RIBIOP_C"/>
    <property type="match status" value="1"/>
</dbReference>
<dbReference type="InterPro" id="IPR002939">
    <property type="entry name" value="DnaJ_C"/>
</dbReference>
<evidence type="ECO:0000259" key="10">
    <source>
        <dbReference type="PROSITE" id="PS50076"/>
    </source>
</evidence>
<feature type="domain" description="J" evidence="10">
    <location>
        <begin position="45"/>
        <end position="110"/>
    </location>
</feature>
<dbReference type="InterPro" id="IPR001305">
    <property type="entry name" value="HSP_DnaJ_Cys-rich_dom"/>
</dbReference>
<dbReference type="InterPro" id="IPR001623">
    <property type="entry name" value="DnaJ_domain"/>
</dbReference>
<dbReference type="Gene3D" id="2.60.260.20">
    <property type="entry name" value="Urease metallochaperone UreE, N-terminal domain"/>
    <property type="match status" value="2"/>
</dbReference>
<keyword evidence="4 8" id="KW-0862">Zinc</keyword>
<dbReference type="HAMAP" id="MF_01152">
    <property type="entry name" value="DnaJ"/>
    <property type="match status" value="1"/>
</dbReference>
<dbReference type="CDD" id="cd06257">
    <property type="entry name" value="DnaJ"/>
    <property type="match status" value="1"/>
</dbReference>
<comment type="function">
    <text evidence="5">Required during maturation of the 40S ribosomal subunit in the nucleolus.</text>
</comment>
<dbReference type="InterPro" id="IPR008971">
    <property type="entry name" value="HSP40/DnaJ_pept-bd"/>
</dbReference>
<dbReference type="Gene3D" id="1.10.287.110">
    <property type="entry name" value="DnaJ domain"/>
    <property type="match status" value="1"/>
</dbReference>
<evidence type="ECO:0000256" key="3">
    <source>
        <dbReference type="ARBA" id="ARBA00022771"/>
    </source>
</evidence>
<dbReference type="Pfam" id="PF22298">
    <property type="entry name" value="Tsr1_G-like"/>
    <property type="match status" value="1"/>
</dbReference>
<dbReference type="CDD" id="cd10747">
    <property type="entry name" value="DnaJ_C"/>
    <property type="match status" value="1"/>
</dbReference>
<dbReference type="Pfam" id="PF08142">
    <property type="entry name" value="AARP2CN"/>
    <property type="match status" value="1"/>
</dbReference>
<dbReference type="EMBL" id="NJHN03000037">
    <property type="protein sequence ID" value="KAH9421949.1"/>
    <property type="molecule type" value="Genomic_DNA"/>
</dbReference>
<feature type="region of interest" description="Disordered" evidence="9">
    <location>
        <begin position="1267"/>
        <end position="1286"/>
    </location>
</feature>
<accession>A0ABQ8JH95</accession>
<evidence type="ECO:0000256" key="7">
    <source>
        <dbReference type="ARBA" id="ARBA00040070"/>
    </source>
</evidence>
<keyword evidence="13" id="KW-1185">Reference proteome</keyword>
<sequence>MFKSSLFYASHLFSSHHRNLYRRLLPYNISKYLHTSLLCLAAQVDYYKVLGVSRNASQKDIKKSYIELAKKYHPDTNPGNKDAAKLFQDIAVAYTVLSSKEKRSQYDAQFEQEQNQTFESFRRSSASTYQSPYETFHSSVNPEELFRKIFGTDFQDRFTKADREWIDYSGTEHGHAPTETTIISLSFREAAKGCEKVVEARTLTVCEKCMGIGSEPGKSIQVCPFCEGLGFEIIEGVEDRFRVTCRFCNGKGHNVVNKCTNCLGYGRTLVERKIIIPVPPGVTDGETFKVNVDPSEGDSARGTIGTQQIYIKFVVEPSEYFSVDGNDLHSSASISIPQAVFGGEIIVDGLWCEEKITISPGSDSHTVMKLDKKGLKDKVNPTYGDHYVHLKIIVPKTLTKEENELLRKYAKIENLTNGSIHGIHKDAEKTRSDSDRNATDPDISDHERLQQAKINFSISTIFDGFIGEPIKKFYRMSKPHRPGRFKQKNKPHKAGKKRFRYNSTSSVHSLRSSSSNIGGKKGSGFARIVRKNQSIQIRRIKREELINSRRKIAVAPILIAVIDFSDRLDHFLNLLQEFDPTSTIETSKHGHYWHIDLPKFRTRYQLVILDRKDLFSSIDLAKLADILLIIHSTDVERLEINNPELIQDDFFTLDAIYNHCLPMAIHGIIGLTDLNNPKQKDRVRRTLFDFMNKNFPGLMDGLNDKLRSLDTVQDLFKFFYFCSTVNCGRNRSSSYCSRRSQLLAEDFNFVPSSSDTEIGTLQVEGFVHNNPLNATSLIYVPEFGEFHMDLIETVPVPYGNEKRKQTKEMEFRMLCDPKLRPSLKRENSVETIFEQEMKAQHEDIQHSEIERKKVPVGTSDYQATWIFESDEEENDGDIDVECDNESQFSDDQDEIIQKMKKIKFAPTVAVYDDENVNEMIDDEKNDENLDKMIDYDQEIDMQEEQMELEKFKEQRMYEMFPDEIDTPVDRPARERFAKYRGLKSFRTSSWDCKENLPSDYSRIFQFENFNRVRRRIFKSDMFGADPGFYVRVHLANVPKKMADYFQRNSHKPLILYQLLAHEHKMSVMNVVVRKVTSFTMPIKSKERLIFHVGYRRFASKPIFSAHTTGDKHKYEKYLRSDVACVATLYGPITYPPAPVIVYKEFEDGSHQLVAIGSLLDCSPDRLIIKRFILSGHPYKIHRRHSVVRYMFFNREDVLWFRPVELRTKYGRHGHILEPLGTHGHMKCRFDHQLSSQDTVLMYLYKRIFPKWYYEPIMVDQHPNINLTSNDQLNQNENNDDDNKMQL</sequence>
<gene>
    <name evidence="12" type="primary">TSR1</name>
    <name evidence="12" type="ORF">DERP_002239</name>
</gene>
<comment type="similarity">
    <text evidence="6">Belongs to the TRAFAC class translation factor GTPase superfamily. Bms1-like GTPase family. TSR1 subfamily.</text>
</comment>
<evidence type="ECO:0000256" key="4">
    <source>
        <dbReference type="ARBA" id="ARBA00022833"/>
    </source>
</evidence>
<feature type="compositionally biased region" description="Basic residues" evidence="9">
    <location>
        <begin position="478"/>
        <end position="500"/>
    </location>
</feature>
<evidence type="ECO:0000256" key="9">
    <source>
        <dbReference type="SAM" id="MobiDB-lite"/>
    </source>
</evidence>
<protein>
    <recommendedName>
        <fullName evidence="7">Pre-rRNA-processing protein TSR1 homolog</fullName>
    </recommendedName>
</protein>
<dbReference type="SMART" id="SM00271">
    <property type="entry name" value="DnaJ"/>
    <property type="match status" value="1"/>
</dbReference>
<evidence type="ECO:0000313" key="12">
    <source>
        <dbReference type="EMBL" id="KAH9421949.1"/>
    </source>
</evidence>
<dbReference type="InterPro" id="IPR039761">
    <property type="entry name" value="Bms1/Tsr1"/>
</dbReference>
<dbReference type="Pfam" id="PF00684">
    <property type="entry name" value="DnaJ_CXXCXGXG"/>
    <property type="match status" value="1"/>
</dbReference>
<keyword evidence="2" id="KW-0677">Repeat</keyword>
<evidence type="ECO:0000256" key="6">
    <source>
        <dbReference type="ARBA" id="ARBA00038288"/>
    </source>
</evidence>
<dbReference type="PROSITE" id="PS51188">
    <property type="entry name" value="ZF_CR"/>
    <property type="match status" value="1"/>
</dbReference>
<dbReference type="PANTHER" id="PTHR12858:SF1">
    <property type="entry name" value="PRE-RRNA-PROCESSING PROTEIN TSR1 HOMOLOG"/>
    <property type="match status" value="1"/>
</dbReference>
<keyword evidence="1 8" id="KW-0479">Metal-binding</keyword>
<evidence type="ECO:0000256" key="5">
    <source>
        <dbReference type="ARBA" id="ARBA00037087"/>
    </source>
</evidence>
<dbReference type="PANTHER" id="PTHR12858">
    <property type="entry name" value="RIBOSOME BIOGENESIS PROTEIN"/>
    <property type="match status" value="1"/>
</dbReference>
<feature type="zinc finger region" description="CR-type" evidence="8">
    <location>
        <begin position="193"/>
        <end position="271"/>
    </location>
</feature>
<dbReference type="InterPro" id="IPR036869">
    <property type="entry name" value="J_dom_sf"/>
</dbReference>
<evidence type="ECO:0000256" key="2">
    <source>
        <dbReference type="ARBA" id="ARBA00022737"/>
    </source>
</evidence>
<dbReference type="Pfam" id="PF00226">
    <property type="entry name" value="DnaJ"/>
    <property type="match status" value="1"/>
</dbReference>
<feature type="domain" description="CR-type" evidence="11">
    <location>
        <begin position="193"/>
        <end position="271"/>
    </location>
</feature>
<dbReference type="InterPro" id="IPR036410">
    <property type="entry name" value="HSP_DnaJ_Cys-rich_dom_sf"/>
</dbReference>
<evidence type="ECO:0000256" key="1">
    <source>
        <dbReference type="ARBA" id="ARBA00022723"/>
    </source>
</evidence>
<feature type="compositionally biased region" description="Low complexity" evidence="9">
    <location>
        <begin position="503"/>
        <end position="518"/>
    </location>
</feature>
<name>A0ABQ8JH95_DERPT</name>
<dbReference type="CDD" id="cd10719">
    <property type="entry name" value="DnaJ_zf"/>
    <property type="match status" value="1"/>
</dbReference>
<dbReference type="SMART" id="SM01362">
    <property type="entry name" value="DUF663"/>
    <property type="match status" value="1"/>
</dbReference>
<dbReference type="InterPro" id="IPR007034">
    <property type="entry name" value="BMS1_TSR1_C"/>
</dbReference>
<dbReference type="SUPFAM" id="SSF57938">
    <property type="entry name" value="DnaJ/Hsp40 cysteine-rich domain"/>
    <property type="match status" value="1"/>
</dbReference>
<comment type="caution">
    <text evidence="12">The sequence shown here is derived from an EMBL/GenBank/DDBJ whole genome shotgun (WGS) entry which is preliminary data.</text>
</comment>
<dbReference type="SMART" id="SM00785">
    <property type="entry name" value="AARP2CN"/>
    <property type="match status" value="1"/>
</dbReference>
<dbReference type="PRINTS" id="PR00625">
    <property type="entry name" value="JDOMAIN"/>
</dbReference>
<feature type="region of interest" description="Disordered" evidence="9">
    <location>
        <begin position="423"/>
        <end position="447"/>
    </location>
</feature>
<proteinExistence type="inferred from homology"/>
<reference evidence="12 13" key="2">
    <citation type="journal article" date="2022" name="Mol. Biol. Evol.">
        <title>Comparative Genomics Reveals Insights into the Divergent Evolution of Astigmatic Mites and Household Pest Adaptations.</title>
        <authorList>
            <person name="Xiong Q."/>
            <person name="Wan A.T."/>
            <person name="Liu X."/>
            <person name="Fung C.S."/>
            <person name="Xiao X."/>
            <person name="Malainual N."/>
            <person name="Hou J."/>
            <person name="Wang L."/>
            <person name="Wang M."/>
            <person name="Yang K.Y."/>
            <person name="Cui Y."/>
            <person name="Leung E.L."/>
            <person name="Nong W."/>
            <person name="Shin S.K."/>
            <person name="Au S.W."/>
            <person name="Jeong K.Y."/>
            <person name="Chew F.T."/>
            <person name="Hui J.H."/>
            <person name="Leung T.F."/>
            <person name="Tungtrongchitr A."/>
            <person name="Zhong N."/>
            <person name="Liu Z."/>
            <person name="Tsui S.K."/>
        </authorList>
    </citation>
    <scope>NUCLEOTIDE SEQUENCE [LARGE SCALE GENOMIC DNA]</scope>
    <source>
        <strain evidence="12">Derp</strain>
    </source>
</reference>
<dbReference type="SUPFAM" id="SSF49493">
    <property type="entry name" value="HSP40/DnaJ peptide-binding domain"/>
    <property type="match status" value="2"/>
</dbReference>